<dbReference type="EMBL" id="FNNZ01000030">
    <property type="protein sequence ID" value="SDX49080.1"/>
    <property type="molecule type" value="Genomic_DNA"/>
</dbReference>
<gene>
    <name evidence="2" type="ORF">SAMN05421783_13018</name>
</gene>
<dbReference type="NCBIfam" id="NF040591">
    <property type="entry name" value="choice_anch_O"/>
    <property type="match status" value="1"/>
</dbReference>
<accession>A0A1H3C4W2</accession>
<dbReference type="AlphaFoldDB" id="A0A1H3C4W2"/>
<feature type="signal peptide" evidence="1">
    <location>
        <begin position="1"/>
        <end position="24"/>
    </location>
</feature>
<evidence type="ECO:0000313" key="3">
    <source>
        <dbReference type="Proteomes" id="UP000198816"/>
    </source>
</evidence>
<feature type="chain" id="PRO_5011661871" description="Exo-alpha-sialidase" evidence="1">
    <location>
        <begin position="25"/>
        <end position="1130"/>
    </location>
</feature>
<dbReference type="OrthoDB" id="5800370at2"/>
<keyword evidence="1" id="KW-0732">Signal</keyword>
<name>A0A1H3C4W2_THIRO</name>
<proteinExistence type="predicted"/>
<keyword evidence="3" id="KW-1185">Reference proteome</keyword>
<dbReference type="RefSeq" id="WP_093037256.1">
    <property type="nucleotide sequence ID" value="NZ_FNNZ01000030.1"/>
</dbReference>
<dbReference type="Proteomes" id="UP000198816">
    <property type="component" value="Unassembled WGS sequence"/>
</dbReference>
<sequence length="1130" mass="122469">MRAKLLPLSVAMTLIAGSAGTALGDDGGNGDGGPVSKRMSNISQPTVEGYIDEAEHAFIAQMKFYVTAQKSDGSEALGDYFNADDAPVTTRTLAKPLVGVYMYGPFEEVEGVGFVGHGKRDAYAAVSLDDGVTWKETNLSESATETSCDSANCNITRTDVPLIAETAYPGDVLNMFHTIAGNKVLVAWPSRYCASGQPSYSLDNPEATPEQITRRAGIASYLGIDLATASPDDLYLIDMFGVGGSQGSVNYAEEDDYEPNQAVGEVPYACLWTARGVLNQGDDPRTTEQTESSYMRWFKAERLTSGVRDVNRIETVCVDGAGCAITWQEDPEGLRGGQGEGPGEGWSGAVANSQTDVWYSYIDAKHFDAVQNPSDETGATPMTFAEYEAAAIGDITQKPKPFVPFAMPMRLTDNAKCNVTNPKPYCYGSALVGTITDPTKVPVFPDVNAEAPMDYGLKDLCATIVTVTTGQANPQETDLCVTQDNLPLVGNTAATRPRLAVYGYDSTGKVKDAVIDSAFVAVVLEEDKGLGAFTFDDTGNACVQDGNSDPDCFTFDDGKNIKYITFSMKIGDKVGGKTQDTLLTNLTFPGHQLNQPEVDWMTGAFYPARSTVDFWDFGDYNFNIYNTEIARRGSWLGQDIYKVHKDTSKAGYGLLALPSWKQGQMNQGGPADVMARRIVIPNKGKWTLTTYGNPYAFRNMECKTWGETANPYYPGGLCLDSAINLSAMVPDTCQDSGTGESVLCPQVNLSGGTTFGIGDTNPILQGSNVTPNKTKVLSWHQCPASFTTVTATEGTTLYTCDNDLRTDTSSKAGTTGTLRDQSWYNPLDVAKGHRGFLDGDMVMMLYAWSPNWRLNAVGNDRYELYIRRSFTGGTTWTTLPSKYTYWDPNDKTKYGGDGTVACETFRSSQTQASGDLVEPRVCNSYAAGAAEQARNVTQHQAMRITTLDPRFAITGSPQGVPNTLDLFGNGVNPYGEDVRNPSRFFVVYETGDNTTAAEGEPEPLDLFYSRAVNFGDDYQVWAEETDLSVCYPSDPHEDDKVPAELINSGFCNEFDQMEQGKPGLEASESSLTANPGGQFLYGAWTQLLVEDGVATESDAMARRIWWLDDYIPVDAWVFGQGSGDGTPANP</sequence>
<protein>
    <recommendedName>
        <fullName evidence="4">Exo-alpha-sialidase</fullName>
    </recommendedName>
</protein>
<evidence type="ECO:0000313" key="2">
    <source>
        <dbReference type="EMBL" id="SDX49080.1"/>
    </source>
</evidence>
<evidence type="ECO:0008006" key="4">
    <source>
        <dbReference type="Google" id="ProtNLM"/>
    </source>
</evidence>
<reference evidence="3" key="1">
    <citation type="submission" date="2016-10" db="EMBL/GenBank/DDBJ databases">
        <authorList>
            <person name="Varghese N."/>
            <person name="Submissions S."/>
        </authorList>
    </citation>
    <scope>NUCLEOTIDE SEQUENCE [LARGE SCALE GENOMIC DNA]</scope>
    <source>
        <strain evidence="3">DSM 217</strain>
    </source>
</reference>
<organism evidence="2 3">
    <name type="scientific">Thiocapsa roseopersicina</name>
    <dbReference type="NCBI Taxonomy" id="1058"/>
    <lineage>
        <taxon>Bacteria</taxon>
        <taxon>Pseudomonadati</taxon>
        <taxon>Pseudomonadota</taxon>
        <taxon>Gammaproteobacteria</taxon>
        <taxon>Chromatiales</taxon>
        <taxon>Chromatiaceae</taxon>
        <taxon>Thiocapsa</taxon>
    </lineage>
</organism>
<dbReference type="STRING" id="1058.SAMN05421783_13018"/>
<evidence type="ECO:0000256" key="1">
    <source>
        <dbReference type="SAM" id="SignalP"/>
    </source>
</evidence>